<keyword evidence="1" id="KW-1133">Transmembrane helix</keyword>
<name>A0A164WSG9_9CRUS</name>
<evidence type="ECO:0000256" key="1">
    <source>
        <dbReference type="SAM" id="Phobius"/>
    </source>
</evidence>
<evidence type="ECO:0000313" key="3">
    <source>
        <dbReference type="Proteomes" id="UP000076858"/>
    </source>
</evidence>
<protein>
    <submittedName>
        <fullName evidence="2">Uncharacterized protein</fullName>
    </submittedName>
</protein>
<gene>
    <name evidence="2" type="ORF">APZ42_021319</name>
</gene>
<dbReference type="AlphaFoldDB" id="A0A164WSG9"/>
<keyword evidence="1" id="KW-0472">Membrane</keyword>
<organism evidence="2 3">
    <name type="scientific">Daphnia magna</name>
    <dbReference type="NCBI Taxonomy" id="35525"/>
    <lineage>
        <taxon>Eukaryota</taxon>
        <taxon>Metazoa</taxon>
        <taxon>Ecdysozoa</taxon>
        <taxon>Arthropoda</taxon>
        <taxon>Crustacea</taxon>
        <taxon>Branchiopoda</taxon>
        <taxon>Diplostraca</taxon>
        <taxon>Cladocera</taxon>
        <taxon>Anomopoda</taxon>
        <taxon>Daphniidae</taxon>
        <taxon>Daphnia</taxon>
    </lineage>
</organism>
<comment type="caution">
    <text evidence="2">The sequence shown here is derived from an EMBL/GenBank/DDBJ whole genome shotgun (WGS) entry which is preliminary data.</text>
</comment>
<evidence type="ECO:0000313" key="2">
    <source>
        <dbReference type="EMBL" id="KZS13529.1"/>
    </source>
</evidence>
<reference evidence="2 3" key="1">
    <citation type="submission" date="2016-03" db="EMBL/GenBank/DDBJ databases">
        <title>EvidentialGene: Evidence-directed Construction of Genes on Genomes.</title>
        <authorList>
            <person name="Gilbert D.G."/>
            <person name="Choi J.-H."/>
            <person name="Mockaitis K."/>
            <person name="Colbourne J."/>
            <person name="Pfrender M."/>
        </authorList>
    </citation>
    <scope>NUCLEOTIDE SEQUENCE [LARGE SCALE GENOMIC DNA]</scope>
    <source>
        <strain evidence="2 3">Xinb3</strain>
        <tissue evidence="2">Complete organism</tissue>
    </source>
</reference>
<keyword evidence="1" id="KW-0812">Transmembrane</keyword>
<accession>A0A164WSG9</accession>
<proteinExistence type="predicted"/>
<sequence>MVTRTYWVVCDTHHVMCSNKEKKPSLLLLSFFFSFFFFFFLFGWVPSWFRPAIPEKNTYGHLS</sequence>
<dbReference type="EMBL" id="LRGB01001110">
    <property type="protein sequence ID" value="KZS13529.1"/>
    <property type="molecule type" value="Genomic_DNA"/>
</dbReference>
<dbReference type="Proteomes" id="UP000076858">
    <property type="component" value="Unassembled WGS sequence"/>
</dbReference>
<feature type="transmembrane region" description="Helical" evidence="1">
    <location>
        <begin position="26"/>
        <end position="45"/>
    </location>
</feature>
<keyword evidence="3" id="KW-1185">Reference proteome</keyword>